<dbReference type="RefSeq" id="WP_055037736.1">
    <property type="nucleotide sequence ID" value="NZ_AP014854.2"/>
</dbReference>
<reference evidence="1" key="1">
    <citation type="journal article" date="2015" name="Genome Announc.">
        <title>Complete Genome Sequence of the Bacteriochlorophyll b-Producing Photosynthetic Bacterium Blastochloris viridis.</title>
        <authorList>
            <person name="Tsukatani Y."/>
            <person name="Hirose Y."/>
            <person name="Harada J."/>
            <person name="Misawa N."/>
            <person name="Mori K."/>
            <person name="Inoue K."/>
            <person name="Tamiaki H."/>
        </authorList>
    </citation>
    <scope>NUCLEOTIDE SEQUENCE [LARGE SCALE GENOMIC DNA]</scope>
    <source>
        <strain evidence="1">DSM 133</strain>
    </source>
</reference>
<accession>A0A0H5BCU1</accession>
<dbReference type="OrthoDB" id="7584850at2"/>
<sequence>MTASTGAFVIEIDDETVGIVVPDENRAFRFFASLQAYGALEQRSFANPRAAQQAAMALTRERRVGRRPEAAYN</sequence>
<dbReference type="EMBL" id="LN907867">
    <property type="protein sequence ID" value="CUU42731.1"/>
    <property type="molecule type" value="Genomic_DNA"/>
</dbReference>
<protein>
    <submittedName>
        <fullName evidence="2">Uncharacterized protein</fullName>
    </submittedName>
</protein>
<keyword evidence="3" id="KW-1185">Reference proteome</keyword>
<evidence type="ECO:0000313" key="1">
    <source>
        <dbReference type="EMBL" id="BAS00011.1"/>
    </source>
</evidence>
<evidence type="ECO:0000313" key="2">
    <source>
        <dbReference type="EMBL" id="CUU42731.1"/>
    </source>
</evidence>
<reference evidence="2" key="2">
    <citation type="submission" date="2015-11" db="EMBL/GenBank/DDBJ databases">
        <authorList>
            <person name="Zhang Y."/>
            <person name="Guo Z."/>
        </authorList>
    </citation>
    <scope>NUCLEOTIDE SEQUENCE</scope>
    <source>
        <strain evidence="2">1</strain>
    </source>
</reference>
<gene>
    <name evidence="1" type="ORF">BV133_2417</name>
    <name evidence="2" type="ORF">BVIRIDIS_17450</name>
</gene>
<name>A0A0H5BCU1_BLAVI</name>
<dbReference type="Proteomes" id="UP000065734">
    <property type="component" value="Chromosome I"/>
</dbReference>
<dbReference type="AlphaFoldDB" id="A0A0H5BCU1"/>
<dbReference type="KEGG" id="bvr:BVIR_2299"/>
<evidence type="ECO:0000313" key="3">
    <source>
        <dbReference type="Proteomes" id="UP000065734"/>
    </source>
</evidence>
<dbReference type="EMBL" id="AP014854">
    <property type="protein sequence ID" value="BAS00011.1"/>
    <property type="molecule type" value="Genomic_DNA"/>
</dbReference>
<proteinExistence type="predicted"/>
<organism evidence="2 3">
    <name type="scientific">Blastochloris viridis</name>
    <name type="common">Rhodopseudomonas viridis</name>
    <dbReference type="NCBI Taxonomy" id="1079"/>
    <lineage>
        <taxon>Bacteria</taxon>
        <taxon>Pseudomonadati</taxon>
        <taxon>Pseudomonadota</taxon>
        <taxon>Alphaproteobacteria</taxon>
        <taxon>Hyphomicrobiales</taxon>
        <taxon>Blastochloridaceae</taxon>
        <taxon>Blastochloris</taxon>
    </lineage>
</organism>
<reference evidence="3" key="3">
    <citation type="journal article" date="2016" name="Genome Announc.">
        <title>Revised genome sequence of the purple photosynthetic bacterium Blastochloris viridis.</title>
        <authorList>
            <person name="Liu L.N."/>
            <person name="Faulkner M."/>
            <person name="Liu X."/>
            <person name="Huang F."/>
            <person name="Darby A.C."/>
            <person name="Hall N."/>
        </authorList>
    </citation>
    <scope>NUCLEOTIDE SEQUENCE [LARGE SCALE GENOMIC DNA]</scope>
    <source>
        <strain evidence="3">ATCC 19567 / DSM 133 / F</strain>
    </source>
</reference>